<reference evidence="1" key="1">
    <citation type="submission" date="2023-07" db="EMBL/GenBank/DDBJ databases">
        <title>Genome content predicts the carbon catabolic preferences of heterotrophic bacteria.</title>
        <authorList>
            <person name="Gralka M."/>
        </authorList>
    </citation>
    <scope>NUCLEOTIDE SEQUENCE</scope>
    <source>
        <strain evidence="1">I3M17_2</strain>
    </source>
</reference>
<dbReference type="AlphaFoldDB" id="A0AAW7XAG7"/>
<comment type="caution">
    <text evidence="1">The sequence shown here is derived from an EMBL/GenBank/DDBJ whole genome shotgun (WGS) entry which is preliminary data.</text>
</comment>
<dbReference type="SUPFAM" id="SSF53448">
    <property type="entry name" value="Nucleotide-diphospho-sugar transferases"/>
    <property type="match status" value="1"/>
</dbReference>
<evidence type="ECO:0000313" key="2">
    <source>
        <dbReference type="Proteomes" id="UP001169760"/>
    </source>
</evidence>
<dbReference type="EMBL" id="JAUOPB010000009">
    <property type="protein sequence ID" value="MDO6423508.1"/>
    <property type="molecule type" value="Genomic_DNA"/>
</dbReference>
<gene>
    <name evidence="1" type="ORF">Q4521_13590</name>
</gene>
<dbReference type="PIRSF" id="PIRSF028162">
    <property type="entry name" value="BcbE_prd"/>
    <property type="match status" value="1"/>
</dbReference>
<dbReference type="InterPro" id="IPR016873">
    <property type="entry name" value="Caps_polysacc_synth_BcbE_prd"/>
</dbReference>
<dbReference type="RefSeq" id="WP_303493160.1">
    <property type="nucleotide sequence ID" value="NZ_JAUOPB010000009.1"/>
</dbReference>
<proteinExistence type="predicted"/>
<sequence length="254" mass="28345">MLEQNHKTNVVITMAGLGSRFYKAGYTQPKYAIEAHGRTLFEWSMLSLKNIINADSRLIFVCLQEHNATTFVKERCLALGYSDVHIVEIQALTDGQATSALLSHHLWVPNTPLLIYNIDTYVQPSALTLSDMKPGSQGWVPCFQVPGDHWSFVKLGEDGWAIDCAEKKRISDYASIGLYWFASGEIYADAYQKFFSDPANLVNGERYIAPLYKQLLEDGKKVSIADLPVTSVHVIGTPAELDVFKSKPLDQIGL</sequence>
<organism evidence="1 2">
    <name type="scientific">Saccharophagus degradans</name>
    <dbReference type="NCBI Taxonomy" id="86304"/>
    <lineage>
        <taxon>Bacteria</taxon>
        <taxon>Pseudomonadati</taxon>
        <taxon>Pseudomonadota</taxon>
        <taxon>Gammaproteobacteria</taxon>
        <taxon>Cellvibrionales</taxon>
        <taxon>Cellvibrionaceae</taxon>
        <taxon>Saccharophagus</taxon>
    </lineage>
</organism>
<dbReference type="Gene3D" id="3.90.550.10">
    <property type="entry name" value="Spore Coat Polysaccharide Biosynthesis Protein SpsA, Chain A"/>
    <property type="match status" value="1"/>
</dbReference>
<dbReference type="Proteomes" id="UP001169760">
    <property type="component" value="Unassembled WGS sequence"/>
</dbReference>
<dbReference type="InterPro" id="IPR029044">
    <property type="entry name" value="Nucleotide-diphossugar_trans"/>
</dbReference>
<name>A0AAW7XAG7_9GAMM</name>
<dbReference type="CDD" id="cd04183">
    <property type="entry name" value="GT2_BcE_like"/>
    <property type="match status" value="1"/>
</dbReference>
<protein>
    <submittedName>
        <fullName evidence="1">Glycosyltransferase family 2 protein</fullName>
    </submittedName>
</protein>
<evidence type="ECO:0000313" key="1">
    <source>
        <dbReference type="EMBL" id="MDO6423508.1"/>
    </source>
</evidence>
<accession>A0AAW7XAG7</accession>